<keyword evidence="2" id="KW-1003">Cell membrane</keyword>
<evidence type="ECO:0000256" key="2">
    <source>
        <dbReference type="ARBA" id="ARBA00022475"/>
    </source>
</evidence>
<keyword evidence="4" id="KW-0547">Nucleotide-binding</keyword>
<evidence type="ECO:0000256" key="4">
    <source>
        <dbReference type="ARBA" id="ARBA00022741"/>
    </source>
</evidence>
<protein>
    <recommendedName>
        <fullName evidence="9">Pycsar effector protein domain-containing protein</fullName>
    </recommendedName>
</protein>
<evidence type="ECO:0000256" key="7">
    <source>
        <dbReference type="ARBA" id="ARBA00023136"/>
    </source>
</evidence>
<evidence type="ECO:0000256" key="1">
    <source>
        <dbReference type="ARBA" id="ARBA00004236"/>
    </source>
</evidence>
<dbReference type="AlphaFoldDB" id="A0AB34D2Y7"/>
<feature type="domain" description="Pycsar effector protein" evidence="9">
    <location>
        <begin position="15"/>
        <end position="117"/>
    </location>
</feature>
<dbReference type="Proteomes" id="UP000477920">
    <property type="component" value="Unassembled WGS sequence"/>
</dbReference>
<evidence type="ECO:0000256" key="8">
    <source>
        <dbReference type="SAM" id="Phobius"/>
    </source>
</evidence>
<dbReference type="GO" id="GO:0000166">
    <property type="term" value="F:nucleotide binding"/>
    <property type="evidence" value="ECO:0007669"/>
    <property type="project" value="UniProtKB-KW"/>
</dbReference>
<evidence type="ECO:0000313" key="11">
    <source>
        <dbReference type="Proteomes" id="UP000477920"/>
    </source>
</evidence>
<keyword evidence="6" id="KW-0051">Antiviral defense</keyword>
<reference evidence="10 11" key="1">
    <citation type="submission" date="2019-10" db="EMBL/GenBank/DDBJ databases">
        <title>Bacillus from the desert of Cuatro Cinegas, Coahuila.</title>
        <authorList>
            <person name="Olmedo-Alvarez G."/>
            <person name="Saldana S."/>
            <person name="Barcelo D."/>
        </authorList>
    </citation>
    <scope>NUCLEOTIDE SEQUENCE [LARGE SCALE GENOMIC DNA]</scope>
    <source>
        <strain evidence="10 11">CH101a_3T</strain>
    </source>
</reference>
<dbReference type="GO" id="GO:0051607">
    <property type="term" value="P:defense response to virus"/>
    <property type="evidence" value="ECO:0007669"/>
    <property type="project" value="UniProtKB-KW"/>
</dbReference>
<comment type="subcellular location">
    <subcellularLocation>
        <location evidence="1">Cell membrane</location>
    </subcellularLocation>
</comment>
<keyword evidence="3 8" id="KW-0812">Transmembrane</keyword>
<sequence>MKEFSFPIKDLFGATKGLLIILALGILLYSALKFVLVLFPRFPRDKVYFMSWGGIASFTVDEYIDKMTNISTEQFLKEMAKQNHDLSRVCTKKYEKLKRGTICFVVGIVLCGISYILS</sequence>
<evidence type="ECO:0000313" key="10">
    <source>
        <dbReference type="EMBL" id="KAB2491455.1"/>
    </source>
</evidence>
<evidence type="ECO:0000256" key="5">
    <source>
        <dbReference type="ARBA" id="ARBA00022989"/>
    </source>
</evidence>
<feature type="transmembrane region" description="Helical" evidence="8">
    <location>
        <begin position="101"/>
        <end position="117"/>
    </location>
</feature>
<keyword evidence="5 8" id="KW-1133">Transmembrane helix</keyword>
<organism evidence="10 11">
    <name type="scientific">Bacillus cereus</name>
    <dbReference type="NCBI Taxonomy" id="1396"/>
    <lineage>
        <taxon>Bacteria</taxon>
        <taxon>Bacillati</taxon>
        <taxon>Bacillota</taxon>
        <taxon>Bacilli</taxon>
        <taxon>Bacillales</taxon>
        <taxon>Bacillaceae</taxon>
        <taxon>Bacillus</taxon>
        <taxon>Bacillus cereus group</taxon>
    </lineage>
</organism>
<evidence type="ECO:0000256" key="3">
    <source>
        <dbReference type="ARBA" id="ARBA00022692"/>
    </source>
</evidence>
<feature type="transmembrane region" description="Helical" evidence="8">
    <location>
        <begin position="20"/>
        <end position="39"/>
    </location>
</feature>
<evidence type="ECO:0000256" key="6">
    <source>
        <dbReference type="ARBA" id="ARBA00023118"/>
    </source>
</evidence>
<proteinExistence type="predicted"/>
<dbReference type="InterPro" id="IPR043760">
    <property type="entry name" value="PycTM_dom"/>
</dbReference>
<dbReference type="GO" id="GO:0005886">
    <property type="term" value="C:plasma membrane"/>
    <property type="evidence" value="ECO:0007669"/>
    <property type="project" value="UniProtKB-SubCell"/>
</dbReference>
<name>A0AB34D2Y7_BACCE</name>
<comment type="caution">
    <text evidence="10">The sequence shown here is derived from an EMBL/GenBank/DDBJ whole genome shotgun (WGS) entry which is preliminary data.</text>
</comment>
<keyword evidence="7 8" id="KW-0472">Membrane</keyword>
<dbReference type="EMBL" id="WBPB01000074">
    <property type="protein sequence ID" value="KAB2491455.1"/>
    <property type="molecule type" value="Genomic_DNA"/>
</dbReference>
<gene>
    <name evidence="10" type="ORF">F8158_29405</name>
</gene>
<dbReference type="Pfam" id="PF18967">
    <property type="entry name" value="PycTM"/>
    <property type="match status" value="1"/>
</dbReference>
<accession>A0AB34D2Y7</accession>
<evidence type="ECO:0000259" key="9">
    <source>
        <dbReference type="Pfam" id="PF18967"/>
    </source>
</evidence>